<dbReference type="PRINTS" id="PR00315">
    <property type="entry name" value="ELONGATNFCT"/>
</dbReference>
<evidence type="ECO:0000256" key="8">
    <source>
        <dbReference type="HAMAP-Rule" id="MF_00054"/>
    </source>
</evidence>
<dbReference type="InterPro" id="IPR014721">
    <property type="entry name" value="Ribsml_uS5_D2-typ_fold_subgr"/>
</dbReference>
<dbReference type="Pfam" id="PF14492">
    <property type="entry name" value="EFG_III"/>
    <property type="match status" value="1"/>
</dbReference>
<keyword evidence="11" id="KW-1185">Reference proteome</keyword>
<feature type="domain" description="Tr-type G" evidence="9">
    <location>
        <begin position="8"/>
        <end position="290"/>
    </location>
</feature>
<dbReference type="InterPro" id="IPR035649">
    <property type="entry name" value="EFG_V"/>
</dbReference>
<feature type="binding site" evidence="8">
    <location>
        <begin position="142"/>
        <end position="145"/>
    </location>
    <ligand>
        <name>GTP</name>
        <dbReference type="ChEBI" id="CHEBI:37565"/>
    </ligand>
</feature>
<dbReference type="PANTHER" id="PTHR43261">
    <property type="entry name" value="TRANSLATION ELONGATION FACTOR G-RELATED"/>
    <property type="match status" value="1"/>
</dbReference>
<evidence type="ECO:0000313" key="10">
    <source>
        <dbReference type="EMBL" id="SER99458.1"/>
    </source>
</evidence>
<dbReference type="InterPro" id="IPR027417">
    <property type="entry name" value="P-loop_NTPase"/>
</dbReference>
<dbReference type="HAMAP" id="MF_00054_B">
    <property type="entry name" value="EF_G_EF_2_B"/>
    <property type="match status" value="1"/>
</dbReference>
<dbReference type="SUPFAM" id="SSF52540">
    <property type="entry name" value="P-loop containing nucleoside triphosphate hydrolases"/>
    <property type="match status" value="1"/>
</dbReference>
<gene>
    <name evidence="8" type="primary">fusA</name>
    <name evidence="10" type="ORF">SAMN04487958_105162</name>
</gene>
<keyword evidence="6 8" id="KW-0342">GTP-binding</keyword>
<dbReference type="InterPro" id="IPR004540">
    <property type="entry name" value="Transl_elong_EFG/EF2"/>
</dbReference>
<evidence type="ECO:0000256" key="4">
    <source>
        <dbReference type="ARBA" id="ARBA00022768"/>
    </source>
</evidence>
<dbReference type="Pfam" id="PF03144">
    <property type="entry name" value="GTP_EFTU_D2"/>
    <property type="match status" value="1"/>
</dbReference>
<sequence>MARKTPLNRYRNIGIVAHVDAGKTTTTERVLFYTGLSHKVGEVHDGAATMDWMEQEQERGITITSAATTCFWQGMNKQFPEHRINIIDTPGHVDFTIEVERSLRVLDGAVVVLCGSSGVQPQTETVWRQANKYEVPRMVFVNKMDRTGADFFMVVDQLKERLGANAVPIQINWGTEENFKGVIDLIQMKGILWDEENLGMNYDLVDIPEELVETAETYREQMIEAAAEGSDELMEKYLEGGELTTEEIKAGLRARTLANEIVLITCGSAFKNKGVQAVLDCVIEYMPSPTEVKAIEGELDDKDGTIDTREADDNQPFAALAFKIATDPFVGTLTFIRVYSGVLNSGDGVYNSVKSKKERVGRIVQMHSNSREEIKEVRAGDIAACIGLKDVTTGDTLCDINHKIVLERMEFPDPVISVAVEPKSKADQEKMGVALGKLAQEDPSFQVKTDEETGQTIISGMGELHLDILVDRMRREFKVEANIGKPQVAYRETIRGSVEQEGKFVRQSGGRGQYGHVIMRIEPLTYEEKGEGDDEIFFKFNSEIVGGVVPKEYIPAVEKGAYEQLKNGVIAGYPMIDVKVTLFDGSYHDVDSNETAFKIASSMAVKEGARKAKAVLLEPVMKVEVVTPEEFMGDVMGDLNRRRGLVQGMDDSSSGKIIRATVPLGEMFGYATDLRSQTQGRASYSMEFAKYEEAPSSVVEAVINQNG</sequence>
<feature type="binding site" evidence="8">
    <location>
        <begin position="88"/>
        <end position="92"/>
    </location>
    <ligand>
        <name>GTP</name>
        <dbReference type="ChEBI" id="CHEBI:37565"/>
    </ligand>
</feature>
<dbReference type="CDD" id="cd16262">
    <property type="entry name" value="EFG_III"/>
    <property type="match status" value="1"/>
</dbReference>
<dbReference type="InterPro" id="IPR031157">
    <property type="entry name" value="G_TR_CS"/>
</dbReference>
<dbReference type="PROSITE" id="PS51722">
    <property type="entry name" value="G_TR_2"/>
    <property type="match status" value="1"/>
</dbReference>
<dbReference type="GO" id="GO:0032790">
    <property type="term" value="P:ribosome disassembly"/>
    <property type="evidence" value="ECO:0007669"/>
    <property type="project" value="TreeGrafter"/>
</dbReference>
<dbReference type="STRING" id="416874.SAMN04487958_105162"/>
<evidence type="ECO:0000256" key="6">
    <source>
        <dbReference type="ARBA" id="ARBA00023134"/>
    </source>
</evidence>
<evidence type="ECO:0000256" key="5">
    <source>
        <dbReference type="ARBA" id="ARBA00022917"/>
    </source>
</evidence>
<dbReference type="Pfam" id="PF00679">
    <property type="entry name" value="EFG_C"/>
    <property type="match status" value="1"/>
</dbReference>
<dbReference type="GO" id="GO:0005737">
    <property type="term" value="C:cytoplasm"/>
    <property type="evidence" value="ECO:0007669"/>
    <property type="project" value="UniProtKB-SubCell"/>
</dbReference>
<dbReference type="EMBL" id="FOGS01000005">
    <property type="protein sequence ID" value="SER99458.1"/>
    <property type="molecule type" value="Genomic_DNA"/>
</dbReference>
<dbReference type="InterPro" id="IPR000640">
    <property type="entry name" value="EFG_V-like"/>
</dbReference>
<dbReference type="PANTHER" id="PTHR43261:SF1">
    <property type="entry name" value="RIBOSOME-RELEASING FACTOR 2, MITOCHONDRIAL"/>
    <property type="match status" value="1"/>
</dbReference>
<dbReference type="NCBIfam" id="TIGR00231">
    <property type="entry name" value="small_GTP"/>
    <property type="match status" value="1"/>
</dbReference>
<dbReference type="Gene3D" id="3.40.50.300">
    <property type="entry name" value="P-loop containing nucleotide triphosphate hydrolases"/>
    <property type="match status" value="1"/>
</dbReference>
<dbReference type="CDD" id="cd03713">
    <property type="entry name" value="EFG_mtEFG_C"/>
    <property type="match status" value="1"/>
</dbReference>
<keyword evidence="4 8" id="KW-0251">Elongation factor</keyword>
<organism evidence="10 11">
    <name type="scientific">Vreelandella subterranea</name>
    <dbReference type="NCBI Taxonomy" id="416874"/>
    <lineage>
        <taxon>Bacteria</taxon>
        <taxon>Pseudomonadati</taxon>
        <taxon>Pseudomonadota</taxon>
        <taxon>Gammaproteobacteria</taxon>
        <taxon>Oceanospirillales</taxon>
        <taxon>Halomonadaceae</taxon>
        <taxon>Vreelandella</taxon>
    </lineage>
</organism>
<dbReference type="CDD" id="cd01886">
    <property type="entry name" value="EF-G"/>
    <property type="match status" value="1"/>
</dbReference>
<dbReference type="Gene3D" id="3.30.230.10">
    <property type="match status" value="1"/>
</dbReference>
<dbReference type="InterPro" id="IPR004161">
    <property type="entry name" value="EFTu-like_2"/>
</dbReference>
<dbReference type="NCBIfam" id="TIGR00484">
    <property type="entry name" value="EF-G"/>
    <property type="match status" value="1"/>
</dbReference>
<name>A0A1H9TR26_9GAMM</name>
<evidence type="ECO:0000256" key="3">
    <source>
        <dbReference type="ARBA" id="ARBA00022741"/>
    </source>
</evidence>
<feature type="binding site" evidence="8">
    <location>
        <begin position="17"/>
        <end position="24"/>
    </location>
    <ligand>
        <name>GTP</name>
        <dbReference type="ChEBI" id="CHEBI:37565"/>
    </ligand>
</feature>
<protein>
    <recommendedName>
        <fullName evidence="2 8">Elongation factor G</fullName>
        <shortName evidence="8">EF-G</shortName>
    </recommendedName>
</protein>
<dbReference type="Proteomes" id="UP000198505">
    <property type="component" value="Unassembled WGS sequence"/>
</dbReference>
<dbReference type="InterPro" id="IPR009022">
    <property type="entry name" value="EFG_III"/>
</dbReference>
<evidence type="ECO:0000256" key="1">
    <source>
        <dbReference type="ARBA" id="ARBA00005870"/>
    </source>
</evidence>
<dbReference type="CDD" id="cd01434">
    <property type="entry name" value="EFG_mtEFG1_IV"/>
    <property type="match status" value="1"/>
</dbReference>
<dbReference type="SMART" id="SM00838">
    <property type="entry name" value="EFG_C"/>
    <property type="match status" value="1"/>
</dbReference>
<dbReference type="GO" id="GO:0003924">
    <property type="term" value="F:GTPase activity"/>
    <property type="evidence" value="ECO:0007669"/>
    <property type="project" value="InterPro"/>
</dbReference>
<dbReference type="SUPFAM" id="SSF54211">
    <property type="entry name" value="Ribosomal protein S5 domain 2-like"/>
    <property type="match status" value="1"/>
</dbReference>
<dbReference type="NCBIfam" id="NF009381">
    <property type="entry name" value="PRK12740.1-5"/>
    <property type="match status" value="1"/>
</dbReference>
<keyword evidence="5 8" id="KW-0648">Protein biosynthesis</keyword>
<comment type="function">
    <text evidence="7 8">Catalyzes the GTP-dependent ribosomal translocation step during translation elongation. During this step, the ribosome changes from the pre-translocational (PRE) to the post-translocational (POST) state as the newly formed A-site-bound peptidyl-tRNA and P-site-bound deacylated tRNA move to the P and E sites, respectively. Catalyzes the coordinated movement of the two tRNA molecules, the mRNA and conformational changes in the ribosome.</text>
</comment>
<dbReference type="FunFam" id="3.40.50.300:FF:000029">
    <property type="entry name" value="Elongation factor G"/>
    <property type="match status" value="1"/>
</dbReference>
<dbReference type="InterPro" id="IPR000795">
    <property type="entry name" value="T_Tr_GTP-bd_dom"/>
</dbReference>
<accession>A0A1H9TR26</accession>
<comment type="similarity">
    <text evidence="1 8">Belongs to the TRAFAC class translation factor GTPase superfamily. Classic translation factor GTPase family. EF-G/EF-2 subfamily.</text>
</comment>
<dbReference type="Gene3D" id="3.30.70.870">
    <property type="entry name" value="Elongation Factor G (Translational Gtpase), domain 3"/>
    <property type="match status" value="1"/>
</dbReference>
<dbReference type="FunFam" id="3.30.70.870:FF:000001">
    <property type="entry name" value="Elongation factor G"/>
    <property type="match status" value="1"/>
</dbReference>
<dbReference type="GO" id="GO:0005525">
    <property type="term" value="F:GTP binding"/>
    <property type="evidence" value="ECO:0007669"/>
    <property type="project" value="UniProtKB-UniRule"/>
</dbReference>
<dbReference type="PROSITE" id="PS00301">
    <property type="entry name" value="G_TR_1"/>
    <property type="match status" value="1"/>
</dbReference>
<dbReference type="FunFam" id="3.30.230.10:FF:000003">
    <property type="entry name" value="Elongation factor G"/>
    <property type="match status" value="1"/>
</dbReference>
<dbReference type="FunFam" id="3.30.70.240:FF:000001">
    <property type="entry name" value="Elongation factor G"/>
    <property type="match status" value="1"/>
</dbReference>
<dbReference type="InterPro" id="IPR009000">
    <property type="entry name" value="Transl_B-barrel_sf"/>
</dbReference>
<dbReference type="Gene3D" id="2.40.30.10">
    <property type="entry name" value="Translation factors"/>
    <property type="match status" value="1"/>
</dbReference>
<dbReference type="GO" id="GO:0097216">
    <property type="term" value="F:guanosine tetraphosphate binding"/>
    <property type="evidence" value="ECO:0007669"/>
    <property type="project" value="UniProtKB-ARBA"/>
</dbReference>
<dbReference type="GO" id="GO:0003746">
    <property type="term" value="F:translation elongation factor activity"/>
    <property type="evidence" value="ECO:0007669"/>
    <property type="project" value="UniProtKB-UniRule"/>
</dbReference>
<dbReference type="SUPFAM" id="SSF50447">
    <property type="entry name" value="Translation proteins"/>
    <property type="match status" value="1"/>
</dbReference>
<dbReference type="SUPFAM" id="SSF54980">
    <property type="entry name" value="EF-G C-terminal domain-like"/>
    <property type="match status" value="2"/>
</dbReference>
<dbReference type="Pfam" id="PF03764">
    <property type="entry name" value="EFG_IV"/>
    <property type="match status" value="1"/>
</dbReference>
<proteinExistence type="inferred from homology"/>
<dbReference type="InterPro" id="IPR041095">
    <property type="entry name" value="EFG_II"/>
</dbReference>
<evidence type="ECO:0000256" key="2">
    <source>
        <dbReference type="ARBA" id="ARBA00017872"/>
    </source>
</evidence>
<keyword evidence="8" id="KW-0963">Cytoplasm</keyword>
<dbReference type="InterPro" id="IPR035647">
    <property type="entry name" value="EFG_III/V"/>
</dbReference>
<dbReference type="CDD" id="cd04088">
    <property type="entry name" value="EFG_mtEFG_II"/>
    <property type="match status" value="1"/>
</dbReference>
<dbReference type="RefSeq" id="WP_066318583.1">
    <property type="nucleotide sequence ID" value="NZ_FOGS01000005.1"/>
</dbReference>
<reference evidence="11" key="1">
    <citation type="submission" date="2016-10" db="EMBL/GenBank/DDBJ databases">
        <authorList>
            <person name="Varghese N."/>
            <person name="Submissions S."/>
        </authorList>
    </citation>
    <scope>NUCLEOTIDE SEQUENCE [LARGE SCALE GENOMIC DNA]</scope>
    <source>
        <strain evidence="11">CGMCC 1.6495</strain>
    </source>
</reference>
<dbReference type="AlphaFoldDB" id="A0A1H9TR26"/>
<evidence type="ECO:0000259" key="9">
    <source>
        <dbReference type="PROSITE" id="PS51722"/>
    </source>
</evidence>
<dbReference type="InterPro" id="IPR005517">
    <property type="entry name" value="Transl_elong_EFG/EF2_IV"/>
</dbReference>
<evidence type="ECO:0000256" key="7">
    <source>
        <dbReference type="ARBA" id="ARBA00024731"/>
    </source>
</evidence>
<dbReference type="FunFam" id="2.40.30.10:FF:000006">
    <property type="entry name" value="Elongation factor G"/>
    <property type="match status" value="1"/>
</dbReference>
<keyword evidence="3 8" id="KW-0547">Nucleotide-binding</keyword>
<dbReference type="InterPro" id="IPR020568">
    <property type="entry name" value="Ribosomal_Su5_D2-typ_SF"/>
</dbReference>
<dbReference type="SMART" id="SM00889">
    <property type="entry name" value="EFG_IV"/>
    <property type="match status" value="1"/>
</dbReference>
<dbReference type="Gene3D" id="3.30.70.240">
    <property type="match status" value="1"/>
</dbReference>
<dbReference type="Pfam" id="PF00009">
    <property type="entry name" value="GTP_EFTU"/>
    <property type="match status" value="1"/>
</dbReference>
<evidence type="ECO:0000313" key="11">
    <source>
        <dbReference type="Proteomes" id="UP000198505"/>
    </source>
</evidence>
<comment type="subcellular location">
    <subcellularLocation>
        <location evidence="8">Cytoplasm</location>
    </subcellularLocation>
</comment>
<dbReference type="InterPro" id="IPR005225">
    <property type="entry name" value="Small_GTP-bd"/>
</dbReference>
<dbReference type="InterPro" id="IPR047872">
    <property type="entry name" value="EFG_IV"/>
</dbReference>